<organism evidence="1">
    <name type="scientific">Tanacetum cinerariifolium</name>
    <name type="common">Dalmatian daisy</name>
    <name type="synonym">Chrysanthemum cinerariifolium</name>
    <dbReference type="NCBI Taxonomy" id="118510"/>
    <lineage>
        <taxon>Eukaryota</taxon>
        <taxon>Viridiplantae</taxon>
        <taxon>Streptophyta</taxon>
        <taxon>Embryophyta</taxon>
        <taxon>Tracheophyta</taxon>
        <taxon>Spermatophyta</taxon>
        <taxon>Magnoliopsida</taxon>
        <taxon>eudicotyledons</taxon>
        <taxon>Gunneridae</taxon>
        <taxon>Pentapetalae</taxon>
        <taxon>asterids</taxon>
        <taxon>campanulids</taxon>
        <taxon>Asterales</taxon>
        <taxon>Asteraceae</taxon>
        <taxon>Asteroideae</taxon>
        <taxon>Anthemideae</taxon>
        <taxon>Anthemidinae</taxon>
        <taxon>Tanacetum</taxon>
    </lineage>
</organism>
<gene>
    <name evidence="1" type="ORF">Tci_021032</name>
</gene>
<proteinExistence type="predicted"/>
<accession>A0A6L2KMH0</accession>
<dbReference type="AlphaFoldDB" id="A0A6L2KMH0"/>
<comment type="caution">
    <text evidence="1">The sequence shown here is derived from an EMBL/GenBank/DDBJ whole genome shotgun (WGS) entry which is preliminary data.</text>
</comment>
<evidence type="ECO:0000313" key="1">
    <source>
        <dbReference type="EMBL" id="GEU49054.1"/>
    </source>
</evidence>
<sequence length="70" mass="8097">MPNSLASSRKRDAIKVDINDIALFRQAIRSSPGRNDGTTNLESSWETLSCGCWKLEGYHMHFEEWMMVYD</sequence>
<protein>
    <submittedName>
        <fullName evidence="1">Uncharacterized protein</fullName>
    </submittedName>
</protein>
<reference evidence="1" key="1">
    <citation type="journal article" date="2019" name="Sci. Rep.">
        <title>Draft genome of Tanacetum cinerariifolium, the natural source of mosquito coil.</title>
        <authorList>
            <person name="Yamashiro T."/>
            <person name="Shiraishi A."/>
            <person name="Satake H."/>
            <person name="Nakayama K."/>
        </authorList>
    </citation>
    <scope>NUCLEOTIDE SEQUENCE</scope>
</reference>
<name>A0A6L2KMH0_TANCI</name>
<dbReference type="EMBL" id="BKCJ010002511">
    <property type="protein sequence ID" value="GEU49054.1"/>
    <property type="molecule type" value="Genomic_DNA"/>
</dbReference>